<gene>
    <name evidence="4" type="ORF">VNO78_31174</name>
</gene>
<keyword evidence="5" id="KW-1185">Reference proteome</keyword>
<evidence type="ECO:0000256" key="1">
    <source>
        <dbReference type="ARBA" id="ARBA00008931"/>
    </source>
</evidence>
<dbReference type="InterPro" id="IPR001197">
    <property type="entry name" value="Ribosomal_uL16_euk_arch"/>
</dbReference>
<dbReference type="Pfam" id="PF00252">
    <property type="entry name" value="Ribosomal_L16"/>
    <property type="match status" value="1"/>
</dbReference>
<dbReference type="PROSITE" id="PS01257">
    <property type="entry name" value="RIBOSOMAL_L10E"/>
    <property type="match status" value="1"/>
</dbReference>
<keyword evidence="3" id="KW-0687">Ribonucleoprotein</keyword>
<dbReference type="GO" id="GO:0005840">
    <property type="term" value="C:ribosome"/>
    <property type="evidence" value="ECO:0007669"/>
    <property type="project" value="UniProtKB-KW"/>
</dbReference>
<dbReference type="Gene3D" id="3.90.1170.10">
    <property type="entry name" value="Ribosomal protein L10e/L16"/>
    <property type="match status" value="1"/>
</dbReference>
<dbReference type="GO" id="GO:1990904">
    <property type="term" value="C:ribonucleoprotein complex"/>
    <property type="evidence" value="ECO:0007669"/>
    <property type="project" value="UniProtKB-KW"/>
</dbReference>
<dbReference type="SUPFAM" id="SSF54686">
    <property type="entry name" value="Ribosomal protein L16p/L10e"/>
    <property type="match status" value="1"/>
</dbReference>
<comment type="caution">
    <text evidence="4">The sequence shown here is derived from an EMBL/GenBank/DDBJ whole genome shotgun (WGS) entry which is preliminary data.</text>
</comment>
<reference evidence="4 5" key="1">
    <citation type="submission" date="2024-01" db="EMBL/GenBank/DDBJ databases">
        <title>The genomes of 5 underutilized Papilionoideae crops provide insights into root nodulation and disease resistanc.</title>
        <authorList>
            <person name="Jiang F."/>
        </authorList>
    </citation>
    <scope>NUCLEOTIDE SEQUENCE [LARGE SCALE GENOMIC DNA]</scope>
    <source>
        <strain evidence="4">DUOXIRENSHENG_FW03</strain>
        <tissue evidence="4">Leaves</tissue>
    </source>
</reference>
<dbReference type="FunFam" id="3.90.1170.10:FF:000002">
    <property type="entry name" value="60S ribosomal protein L10"/>
    <property type="match status" value="1"/>
</dbReference>
<evidence type="ECO:0008006" key="6">
    <source>
        <dbReference type="Google" id="ProtNLM"/>
    </source>
</evidence>
<dbReference type="InterPro" id="IPR036920">
    <property type="entry name" value="Ribosomal_uL16_sf"/>
</dbReference>
<dbReference type="EMBL" id="JAYMYS010000008">
    <property type="protein sequence ID" value="KAK7385453.1"/>
    <property type="molecule type" value="Genomic_DNA"/>
</dbReference>
<organism evidence="4 5">
    <name type="scientific">Psophocarpus tetragonolobus</name>
    <name type="common">Winged bean</name>
    <name type="synonym">Dolichos tetragonolobus</name>
    <dbReference type="NCBI Taxonomy" id="3891"/>
    <lineage>
        <taxon>Eukaryota</taxon>
        <taxon>Viridiplantae</taxon>
        <taxon>Streptophyta</taxon>
        <taxon>Embryophyta</taxon>
        <taxon>Tracheophyta</taxon>
        <taxon>Spermatophyta</taxon>
        <taxon>Magnoliopsida</taxon>
        <taxon>eudicotyledons</taxon>
        <taxon>Gunneridae</taxon>
        <taxon>Pentapetalae</taxon>
        <taxon>rosids</taxon>
        <taxon>fabids</taxon>
        <taxon>Fabales</taxon>
        <taxon>Fabaceae</taxon>
        <taxon>Papilionoideae</taxon>
        <taxon>50 kb inversion clade</taxon>
        <taxon>NPAAA clade</taxon>
        <taxon>indigoferoid/millettioid clade</taxon>
        <taxon>Phaseoleae</taxon>
        <taxon>Psophocarpus</taxon>
    </lineage>
</organism>
<sequence>MLTKEGPSIVVGDVFVSDDDNEVIEYNLLRDYVELTYDYDINDLRNRVRQELGKLDRGIILGPKRKSPKQLLYKGLFLGFSLVYAVSTLTREERRDAAAMGRRPARCYRQIKNKPYPKSRFCRGVPDSKIRIYDVGMKKKGVDEFPFCVHLVSWEKENVSSEALEAARIACNKYMAKFAGKDAFHLRVRVHPFHVLRINKMLSCAGADRLQTGMRGAFGKPQGTCARVAIGQVLLSVRCKDSNSHHAQEALRRAKFKFPGRQKIIVSRKWGFTKFSRSDYLKFKSENRIMPDGVNAKLLGCHGPLANRQPGRAFLPTSATA</sequence>
<dbReference type="NCBIfam" id="NF003239">
    <property type="entry name" value="PRK04199.1-4"/>
    <property type="match status" value="1"/>
</dbReference>
<keyword evidence="2" id="KW-0689">Ribosomal protein</keyword>
<accession>A0AAN9X6U2</accession>
<dbReference type="Proteomes" id="UP001386955">
    <property type="component" value="Unassembled WGS sequence"/>
</dbReference>
<comment type="similarity">
    <text evidence="1">Belongs to the universal ribosomal protein uL16 family.</text>
</comment>
<dbReference type="CDD" id="cd01433">
    <property type="entry name" value="Ribosomal_L16_L10e"/>
    <property type="match status" value="1"/>
</dbReference>
<evidence type="ECO:0000313" key="5">
    <source>
        <dbReference type="Proteomes" id="UP001386955"/>
    </source>
</evidence>
<proteinExistence type="inferred from homology"/>
<dbReference type="GO" id="GO:0003735">
    <property type="term" value="F:structural constituent of ribosome"/>
    <property type="evidence" value="ECO:0007669"/>
    <property type="project" value="InterPro"/>
</dbReference>
<name>A0AAN9X6U2_PSOTE</name>
<dbReference type="GO" id="GO:0010224">
    <property type="term" value="P:response to UV-B"/>
    <property type="evidence" value="ECO:0007669"/>
    <property type="project" value="UniProtKB-ARBA"/>
</dbReference>
<evidence type="ECO:0000256" key="2">
    <source>
        <dbReference type="ARBA" id="ARBA00022980"/>
    </source>
</evidence>
<dbReference type="InterPro" id="IPR047873">
    <property type="entry name" value="Ribosomal_uL16"/>
</dbReference>
<evidence type="ECO:0000313" key="4">
    <source>
        <dbReference type="EMBL" id="KAK7385453.1"/>
    </source>
</evidence>
<evidence type="ECO:0000256" key="3">
    <source>
        <dbReference type="ARBA" id="ARBA00023274"/>
    </source>
</evidence>
<dbReference type="InterPro" id="IPR018255">
    <property type="entry name" value="Ribosomal_uL16_CS_euk_arc"/>
</dbReference>
<dbReference type="GO" id="GO:0006412">
    <property type="term" value="P:translation"/>
    <property type="evidence" value="ECO:0007669"/>
    <property type="project" value="InterPro"/>
</dbReference>
<dbReference type="NCBIfam" id="TIGR00279">
    <property type="entry name" value="uL16_euk_arch"/>
    <property type="match status" value="1"/>
</dbReference>
<dbReference type="InterPro" id="IPR016180">
    <property type="entry name" value="Ribosomal_uL16_dom"/>
</dbReference>
<dbReference type="PANTHER" id="PTHR11726">
    <property type="entry name" value="60S RIBOSOMAL PROTEIN L10"/>
    <property type="match status" value="1"/>
</dbReference>
<dbReference type="AlphaFoldDB" id="A0AAN9X6U2"/>
<protein>
    <recommendedName>
        <fullName evidence="6">60S ribosomal protein L10</fullName>
    </recommendedName>
</protein>